<evidence type="ECO:0000256" key="1">
    <source>
        <dbReference type="SAM" id="MobiDB-lite"/>
    </source>
</evidence>
<reference evidence="3" key="1">
    <citation type="submission" date="2023-03" db="EMBL/GenBank/DDBJ databases">
        <title>Massive genome expansion in bonnet fungi (Mycena s.s.) driven by repeated elements and novel gene families across ecological guilds.</title>
        <authorList>
            <consortium name="Lawrence Berkeley National Laboratory"/>
            <person name="Harder C.B."/>
            <person name="Miyauchi S."/>
            <person name="Viragh M."/>
            <person name="Kuo A."/>
            <person name="Thoen E."/>
            <person name="Andreopoulos B."/>
            <person name="Lu D."/>
            <person name="Skrede I."/>
            <person name="Drula E."/>
            <person name="Henrissat B."/>
            <person name="Morin E."/>
            <person name="Kohler A."/>
            <person name="Barry K."/>
            <person name="LaButti K."/>
            <person name="Morin E."/>
            <person name="Salamov A."/>
            <person name="Lipzen A."/>
            <person name="Mereny Z."/>
            <person name="Hegedus B."/>
            <person name="Baldrian P."/>
            <person name="Stursova M."/>
            <person name="Weitz H."/>
            <person name="Taylor A."/>
            <person name="Grigoriev I.V."/>
            <person name="Nagy L.G."/>
            <person name="Martin F."/>
            <person name="Kauserud H."/>
        </authorList>
    </citation>
    <scope>NUCLEOTIDE SEQUENCE</scope>
    <source>
        <strain evidence="3">CBHHK067</strain>
    </source>
</reference>
<keyword evidence="4" id="KW-1185">Reference proteome</keyword>
<organism evidence="3 4">
    <name type="scientific">Mycena rosella</name>
    <name type="common">Pink bonnet</name>
    <name type="synonym">Agaricus rosellus</name>
    <dbReference type="NCBI Taxonomy" id="1033263"/>
    <lineage>
        <taxon>Eukaryota</taxon>
        <taxon>Fungi</taxon>
        <taxon>Dikarya</taxon>
        <taxon>Basidiomycota</taxon>
        <taxon>Agaricomycotina</taxon>
        <taxon>Agaricomycetes</taxon>
        <taxon>Agaricomycetidae</taxon>
        <taxon>Agaricales</taxon>
        <taxon>Marasmiineae</taxon>
        <taxon>Mycenaceae</taxon>
        <taxon>Mycena</taxon>
    </lineage>
</organism>
<feature type="region of interest" description="Disordered" evidence="1">
    <location>
        <begin position="191"/>
        <end position="212"/>
    </location>
</feature>
<dbReference type="AlphaFoldDB" id="A0AAD7G559"/>
<name>A0AAD7G559_MYCRO</name>
<accession>A0AAD7G559</accession>
<feature type="region of interest" description="Disordered" evidence="1">
    <location>
        <begin position="102"/>
        <end position="122"/>
    </location>
</feature>
<dbReference type="Proteomes" id="UP001221757">
    <property type="component" value="Unassembled WGS sequence"/>
</dbReference>
<comment type="caution">
    <text evidence="3">The sequence shown here is derived from an EMBL/GenBank/DDBJ whole genome shotgun (WGS) entry which is preliminary data.</text>
</comment>
<dbReference type="EMBL" id="JARKIE010000298">
    <property type="protein sequence ID" value="KAJ7656626.1"/>
    <property type="molecule type" value="Genomic_DNA"/>
</dbReference>
<sequence length="321" mass="35398">MFGREFGCFVFLVKIALHWPLQALNIELYPAEDGGWRTEEVMEERWSEAETAPETRRATRGGYGGRNVKARGFSCAYGAASGSQRTSGSSLWSAEHRFGCQNGGTPRGTVRSEAQQGGRQTVERVCPVTSPRRSLPQWNWGLARTPGGCRRAGTADARAQGCAVGRMRRWTWEVRMRGNCTATYLLQRRTGPRDVSTSSRRRSKEVDGAGRGIHSTENGVRCSYAKDFPGWGMKACNAGYDGSCCVRFRTLRGERRIAHRNLGSNWGTELETTRVLAELLVTCAEEEGTLPEGSLHWHKRRMRTAGGAGRGGTARTKSTSA</sequence>
<protein>
    <submittedName>
        <fullName evidence="3">Uncharacterized protein</fullName>
    </submittedName>
</protein>
<feature type="signal peptide" evidence="2">
    <location>
        <begin position="1"/>
        <end position="23"/>
    </location>
</feature>
<evidence type="ECO:0000256" key="2">
    <source>
        <dbReference type="SAM" id="SignalP"/>
    </source>
</evidence>
<gene>
    <name evidence="3" type="ORF">B0H17DRAFT_1146114</name>
</gene>
<evidence type="ECO:0000313" key="4">
    <source>
        <dbReference type="Proteomes" id="UP001221757"/>
    </source>
</evidence>
<feature type="chain" id="PRO_5041897176" evidence="2">
    <location>
        <begin position="24"/>
        <end position="321"/>
    </location>
</feature>
<evidence type="ECO:0000313" key="3">
    <source>
        <dbReference type="EMBL" id="KAJ7656626.1"/>
    </source>
</evidence>
<proteinExistence type="predicted"/>
<keyword evidence="2" id="KW-0732">Signal</keyword>